<comment type="caution">
    <text evidence="5">The sequence shown here is derived from an EMBL/GenBank/DDBJ whole genome shotgun (WGS) entry which is preliminary data.</text>
</comment>
<proteinExistence type="inferred from homology"/>
<keyword evidence="3" id="KW-0479">Metal-binding</keyword>
<feature type="non-terminal residue" evidence="5">
    <location>
        <position position="1"/>
    </location>
</feature>
<keyword evidence="3" id="KW-0862">Zinc</keyword>
<accession>A0A7V7TWD9</accession>
<evidence type="ECO:0000313" key="5">
    <source>
        <dbReference type="EMBL" id="KAB0679510.1"/>
    </source>
</evidence>
<protein>
    <recommendedName>
        <fullName evidence="3">Zinc-type alcohol dehydrogenase-like protein</fullName>
    </recommendedName>
</protein>
<evidence type="ECO:0000259" key="4">
    <source>
        <dbReference type="SMART" id="SM00829"/>
    </source>
</evidence>
<dbReference type="Gene3D" id="3.40.50.720">
    <property type="entry name" value="NAD(P)-binding Rossmann-like Domain"/>
    <property type="match status" value="1"/>
</dbReference>
<dbReference type="PANTHER" id="PTHR44154">
    <property type="entry name" value="QUINONE OXIDOREDUCTASE"/>
    <property type="match status" value="1"/>
</dbReference>
<evidence type="ECO:0000256" key="1">
    <source>
        <dbReference type="ARBA" id="ARBA00010371"/>
    </source>
</evidence>
<dbReference type="InterPro" id="IPR013154">
    <property type="entry name" value="ADH-like_N"/>
</dbReference>
<gene>
    <name evidence="5" type="ORF">F6X38_11820</name>
</gene>
<dbReference type="AlphaFoldDB" id="A0A7V7TWD9"/>
<dbReference type="Pfam" id="PF08240">
    <property type="entry name" value="ADH_N"/>
    <property type="match status" value="1"/>
</dbReference>
<dbReference type="RefSeq" id="WP_150970034.1">
    <property type="nucleotide sequence ID" value="NZ_VZDO01000009.1"/>
</dbReference>
<dbReference type="PANTHER" id="PTHR44154:SF1">
    <property type="entry name" value="QUINONE OXIDOREDUCTASE"/>
    <property type="match status" value="1"/>
</dbReference>
<dbReference type="SUPFAM" id="SSF50129">
    <property type="entry name" value="GroES-like"/>
    <property type="match status" value="1"/>
</dbReference>
<dbReference type="EMBL" id="VZDO01000009">
    <property type="protein sequence ID" value="KAB0679510.1"/>
    <property type="molecule type" value="Genomic_DNA"/>
</dbReference>
<sequence>AAASRFAVSSKLSSIAARPSPNSQSSARTGEGWRTLGWDASGVVRAVGPGVTSFRPGDEVFYAGSIARDGTNSELHLVDERIVGAKPKSLDWAESAALPLTAITAWEALFDRLDVRKAVPGAANALVMIGGVGGVGSIATQLARQLTDLAVIATASRRETQDWARGMGAHHVVDHSQPLSHQIEELGIGAPAFVFSTTHTDRHFGDIVELIAPQGRFALIDDPATLDAMPFKRKSVSLYWELMFSRPIFNTADIGEQGRLLAEVERLVDAGQLRTTLTERLSPIDAANLKRAHAMIESAATRCKVVLEGWG</sequence>
<dbReference type="GO" id="GO:0008270">
    <property type="term" value="F:zinc ion binding"/>
    <property type="evidence" value="ECO:0007669"/>
    <property type="project" value="InterPro"/>
</dbReference>
<keyword evidence="2" id="KW-0521">NADP</keyword>
<dbReference type="InterPro" id="IPR051603">
    <property type="entry name" value="Zinc-ADH_QOR/CCCR"/>
</dbReference>
<comment type="similarity">
    <text evidence="1 3">Belongs to the zinc-containing alcohol dehydrogenase family. Quinone oxidoreductase subfamily.</text>
</comment>
<dbReference type="Gene3D" id="3.90.180.10">
    <property type="entry name" value="Medium-chain alcohol dehydrogenases, catalytic domain"/>
    <property type="match status" value="1"/>
</dbReference>
<evidence type="ECO:0000256" key="2">
    <source>
        <dbReference type="ARBA" id="ARBA00022857"/>
    </source>
</evidence>
<keyword evidence="3" id="KW-0560">Oxidoreductase</keyword>
<dbReference type="InterPro" id="IPR020843">
    <property type="entry name" value="ER"/>
</dbReference>
<feature type="domain" description="Enoyl reductase (ER)" evidence="4">
    <location>
        <begin position="10"/>
        <end position="307"/>
    </location>
</feature>
<dbReference type="Proteomes" id="UP000432089">
    <property type="component" value="Unassembled WGS sequence"/>
</dbReference>
<dbReference type="InterPro" id="IPR036291">
    <property type="entry name" value="NAD(P)-bd_dom_sf"/>
</dbReference>
<dbReference type="InterPro" id="IPR013149">
    <property type="entry name" value="ADH-like_C"/>
</dbReference>
<dbReference type="GO" id="GO:0016491">
    <property type="term" value="F:oxidoreductase activity"/>
    <property type="evidence" value="ECO:0007669"/>
    <property type="project" value="UniProtKB-KW"/>
</dbReference>
<evidence type="ECO:0000313" key="6">
    <source>
        <dbReference type="Proteomes" id="UP000432089"/>
    </source>
</evidence>
<dbReference type="InterPro" id="IPR011032">
    <property type="entry name" value="GroES-like_sf"/>
</dbReference>
<dbReference type="Pfam" id="PF00107">
    <property type="entry name" value="ADH_zinc_N"/>
    <property type="match status" value="1"/>
</dbReference>
<reference evidence="5 6" key="1">
    <citation type="submission" date="2019-09" db="EMBL/GenBank/DDBJ databases">
        <title>YIM 132180 draft genome.</title>
        <authorList>
            <person name="Zhang K."/>
        </authorList>
    </citation>
    <scope>NUCLEOTIDE SEQUENCE [LARGE SCALE GENOMIC DNA]</scope>
    <source>
        <strain evidence="5 6">YIM 132180</strain>
    </source>
</reference>
<evidence type="ECO:0000256" key="3">
    <source>
        <dbReference type="RuleBase" id="RU364000"/>
    </source>
</evidence>
<keyword evidence="6" id="KW-1185">Reference proteome</keyword>
<organism evidence="5 6">
    <name type="scientific">Plantimonas leprariae</name>
    <dbReference type="NCBI Taxonomy" id="2615207"/>
    <lineage>
        <taxon>Bacteria</taxon>
        <taxon>Pseudomonadati</taxon>
        <taxon>Pseudomonadota</taxon>
        <taxon>Alphaproteobacteria</taxon>
        <taxon>Hyphomicrobiales</taxon>
        <taxon>Aurantimonadaceae</taxon>
        <taxon>Plantimonas</taxon>
    </lineage>
</organism>
<dbReference type="NCBIfam" id="TIGR02817">
    <property type="entry name" value="adh_fam_1"/>
    <property type="match status" value="1"/>
</dbReference>
<dbReference type="InterPro" id="IPR014182">
    <property type="entry name" value="ADH_Zn_typ-1"/>
</dbReference>
<dbReference type="SMART" id="SM00829">
    <property type="entry name" value="PKS_ER"/>
    <property type="match status" value="1"/>
</dbReference>
<name>A0A7V7TWD9_9HYPH</name>
<dbReference type="SUPFAM" id="SSF51735">
    <property type="entry name" value="NAD(P)-binding Rossmann-fold domains"/>
    <property type="match status" value="1"/>
</dbReference>
<dbReference type="CDD" id="cd08252">
    <property type="entry name" value="AL_MDR"/>
    <property type="match status" value="1"/>
</dbReference>